<sequence length="444" mass="50466">MVFVLSKQKQPMDNCTPAKARILLRDGSATIHKQYPFTIRLKDNAAHTADKTYQIKLDPGAKITGVALVDSEAHAVFFAELEHRGERIVALLQTRYRKPKWGNSFKKKDSKFNADTRRPEGWLPPSVVSIEQDIVHFVKKMRNLCMIQLAAVESVKFDMQKMENASITDVVYQQGTLMGYEIRHYLLEKKGHACQYCGGLSQDKHLEVEHMHPKSRGGSDRLSNLNVACHTCNQDKDNRTLAEYVERLKSSKTKLDQTRIKRIEQILRTNKTFIGLRYAAWANSMRHHLVADLEKLLPHISQGTGGQTQYNRTTGMGLPKEHYYDALCVGRIPSSGYRLVTDKVLCIKSYGRGSRFRGRTNSCGIITKQLTRQKQFFSFQTGDVVRATVPNGKKKGIHLGRVAVRKSGYFNIQSTGLVVQGVSYKHCRIIQRNDGYGYTLKQRS</sequence>
<dbReference type="Proteomes" id="UP000242754">
    <property type="component" value="Unassembled WGS sequence"/>
</dbReference>
<gene>
    <name evidence="2" type="ORF">Tpal_101</name>
</gene>
<keyword evidence="3" id="KW-1185">Reference proteome</keyword>
<dbReference type="Gene3D" id="1.10.30.50">
    <property type="match status" value="1"/>
</dbReference>
<dbReference type="STRING" id="140314.SAMN04488076_102191"/>
<dbReference type="Pfam" id="PF14239">
    <property type="entry name" value="RRXRR"/>
    <property type="match status" value="1"/>
</dbReference>
<reference evidence="2 3" key="1">
    <citation type="submission" date="2016-02" db="EMBL/GenBank/DDBJ databases">
        <authorList>
            <person name="Wen L."/>
            <person name="He K."/>
            <person name="Yang H."/>
        </authorList>
    </citation>
    <scope>NUCLEOTIDE SEQUENCE [LARGE SCALE GENOMIC DNA]</scope>
    <source>
        <strain evidence="2">Trichococcus palustris</strain>
    </source>
</reference>
<dbReference type="Pfam" id="PF14279">
    <property type="entry name" value="HNH_5"/>
    <property type="match status" value="1"/>
</dbReference>
<organism evidence="2 3">
    <name type="scientific">Trichococcus palustris</name>
    <dbReference type="NCBI Taxonomy" id="140314"/>
    <lineage>
        <taxon>Bacteria</taxon>
        <taxon>Bacillati</taxon>
        <taxon>Bacillota</taxon>
        <taxon>Bacilli</taxon>
        <taxon>Lactobacillales</taxon>
        <taxon>Carnobacteriaceae</taxon>
        <taxon>Trichococcus</taxon>
    </lineage>
</organism>
<dbReference type="InterPro" id="IPR052892">
    <property type="entry name" value="NA-targeting_endonuclease"/>
</dbReference>
<evidence type="ECO:0000259" key="1">
    <source>
        <dbReference type="SMART" id="SM00507"/>
    </source>
</evidence>
<dbReference type="InterPro" id="IPR047693">
    <property type="entry name" value="RNA-guided_IscB-like"/>
</dbReference>
<name>A0A143Y5G3_9LACT</name>
<dbReference type="AlphaFoldDB" id="A0A143Y5G3"/>
<keyword evidence="2" id="KW-0540">Nuclease</keyword>
<dbReference type="SMART" id="SM00507">
    <property type="entry name" value="HNHc"/>
    <property type="match status" value="1"/>
</dbReference>
<feature type="domain" description="HNH nuclease" evidence="1">
    <location>
        <begin position="181"/>
        <end position="234"/>
    </location>
</feature>
<dbReference type="RefSeq" id="WP_087029834.1">
    <property type="nucleotide sequence ID" value="NZ_FJNE01000001.1"/>
</dbReference>
<dbReference type="InterPro" id="IPR003615">
    <property type="entry name" value="HNH_nuc"/>
</dbReference>
<dbReference type="InterPro" id="IPR029471">
    <property type="entry name" value="HNH_5"/>
</dbReference>
<dbReference type="GO" id="GO:0004519">
    <property type="term" value="F:endonuclease activity"/>
    <property type="evidence" value="ECO:0007669"/>
    <property type="project" value="UniProtKB-KW"/>
</dbReference>
<accession>A0A143Y5G3</accession>
<evidence type="ECO:0000313" key="3">
    <source>
        <dbReference type="Proteomes" id="UP000242754"/>
    </source>
</evidence>
<protein>
    <submittedName>
        <fullName evidence="2">Hnh endonuclease</fullName>
    </submittedName>
</protein>
<dbReference type="EMBL" id="FJNE01000001">
    <property type="protein sequence ID" value="CZQ80638.1"/>
    <property type="molecule type" value="Genomic_DNA"/>
</dbReference>
<keyword evidence="2" id="KW-0378">Hydrolase</keyword>
<dbReference type="NCBIfam" id="NF040563">
    <property type="entry name" value="guided_IscB"/>
    <property type="match status" value="1"/>
</dbReference>
<dbReference type="PANTHER" id="PTHR33877:SF2">
    <property type="entry name" value="OS07G0170200 PROTEIN"/>
    <property type="match status" value="1"/>
</dbReference>
<evidence type="ECO:0000313" key="2">
    <source>
        <dbReference type="EMBL" id="CZQ80638.1"/>
    </source>
</evidence>
<keyword evidence="2" id="KW-0255">Endonuclease</keyword>
<dbReference type="OrthoDB" id="9811997at2"/>
<dbReference type="PANTHER" id="PTHR33877">
    <property type="entry name" value="SLL1193 PROTEIN"/>
    <property type="match status" value="1"/>
</dbReference>
<dbReference type="CDD" id="cd00085">
    <property type="entry name" value="HNHc"/>
    <property type="match status" value="1"/>
</dbReference>
<proteinExistence type="predicted"/>
<dbReference type="InterPro" id="IPR025938">
    <property type="entry name" value="RRXRR_dom"/>
</dbReference>